<name>A0A0W0WBG6_9GAMM</name>
<gene>
    <name evidence="1" type="ORF">Lmac_0832</name>
</gene>
<reference evidence="1 2" key="1">
    <citation type="submission" date="2015-11" db="EMBL/GenBank/DDBJ databases">
        <title>Genomic analysis of 38 Legionella species identifies large and diverse effector repertoires.</title>
        <authorList>
            <person name="Burstein D."/>
            <person name="Amaro F."/>
            <person name="Zusman T."/>
            <person name="Lifshitz Z."/>
            <person name="Cohen O."/>
            <person name="Gilbert J.A."/>
            <person name="Pupko T."/>
            <person name="Shuman H.A."/>
            <person name="Segal G."/>
        </authorList>
    </citation>
    <scope>NUCLEOTIDE SEQUENCE [LARGE SCALE GENOMIC DNA]</scope>
    <source>
        <strain evidence="1 2">PX-1-G2-E2</strain>
    </source>
</reference>
<dbReference type="AlphaFoldDB" id="A0A0W0WBG6"/>
<organism evidence="1 2">
    <name type="scientific">Legionella maceachernii</name>
    <dbReference type="NCBI Taxonomy" id="466"/>
    <lineage>
        <taxon>Bacteria</taxon>
        <taxon>Pseudomonadati</taxon>
        <taxon>Pseudomonadota</taxon>
        <taxon>Gammaproteobacteria</taxon>
        <taxon>Legionellales</taxon>
        <taxon>Legionellaceae</taxon>
        <taxon>Legionella</taxon>
    </lineage>
</organism>
<keyword evidence="2" id="KW-1185">Reference proteome</keyword>
<dbReference type="PATRIC" id="fig|466.6.peg.889"/>
<proteinExistence type="predicted"/>
<dbReference type="Proteomes" id="UP000054908">
    <property type="component" value="Unassembled WGS sequence"/>
</dbReference>
<evidence type="ECO:0000313" key="1">
    <source>
        <dbReference type="EMBL" id="KTD29657.1"/>
    </source>
</evidence>
<accession>A0A0W0WBG6</accession>
<dbReference type="STRING" id="466.Lmac_0832"/>
<evidence type="ECO:0000313" key="2">
    <source>
        <dbReference type="Proteomes" id="UP000054908"/>
    </source>
</evidence>
<dbReference type="Pfam" id="PF20935">
    <property type="entry name" value="DUF6847"/>
    <property type="match status" value="1"/>
</dbReference>
<comment type="caution">
    <text evidence="1">The sequence shown here is derived from an EMBL/GenBank/DDBJ whole genome shotgun (WGS) entry which is preliminary data.</text>
</comment>
<sequence length="102" mass="11720">MKIKLAEALLRRKELAEKLEVVKKLKDNQVFYEVRASRVKVNEGMDELSANFPKLTASQVTAEFDYVAKQLRLVDAMIQQANWTYELDVDPMLMEAFPVQAA</sequence>
<dbReference type="InterPro" id="IPR047741">
    <property type="entry name" value="DIP1984-like"/>
</dbReference>
<dbReference type="EMBL" id="LNYL01000022">
    <property type="protein sequence ID" value="KTD29657.1"/>
    <property type="molecule type" value="Genomic_DNA"/>
</dbReference>
<protein>
    <submittedName>
        <fullName evidence="1">Uncharacterized protein</fullName>
    </submittedName>
</protein>